<comment type="caution">
    <text evidence="2">The sequence shown here is derived from an EMBL/GenBank/DDBJ whole genome shotgun (WGS) entry which is preliminary data.</text>
</comment>
<evidence type="ECO:0000259" key="1">
    <source>
        <dbReference type="Pfam" id="PF01636"/>
    </source>
</evidence>
<feature type="domain" description="Aminoglycoside phosphotransferase" evidence="1">
    <location>
        <begin position="89"/>
        <end position="240"/>
    </location>
</feature>
<dbReference type="InterPro" id="IPR002575">
    <property type="entry name" value="Aminoglycoside_PTrfase"/>
</dbReference>
<dbReference type="SUPFAM" id="SSF56112">
    <property type="entry name" value="Protein kinase-like (PK-like)"/>
    <property type="match status" value="1"/>
</dbReference>
<sequence>MQTHPSMPRLVMCDDAELAKVVGAEVASRTTIHAWPLSWVQRLEFTDGRTFAYKSQLPPTVEPEFYQAATSPLLLGHRVLDRYADCRTILIDWLDAPGVNDAHQTEDQLLHRAREVVNQIGEIAGDLPVYLDLGTPQAWASAVEGTLAKLHELVVNRRFPSTDVSMVEKLADWVASPPVLAKITESPRLIHGDLRADQIFVTDAGYRIVDWQRPVIAPPEVDLVSLLTDLGIDPRPHVDASTRGIERFVLLHWAVVAQYDLFPTLDGSLFDEWSSSAIRAILGLKEEQRR</sequence>
<keyword evidence="3" id="KW-1185">Reference proteome</keyword>
<name>A0A927RDL4_9ACTN</name>
<proteinExistence type="predicted"/>
<dbReference type="Pfam" id="PF01636">
    <property type="entry name" value="APH"/>
    <property type="match status" value="1"/>
</dbReference>
<dbReference type="RefSeq" id="WP_192755572.1">
    <property type="nucleotide sequence ID" value="NZ_BAABJL010000194.1"/>
</dbReference>
<dbReference type="AlphaFoldDB" id="A0A927RDL4"/>
<dbReference type="InterPro" id="IPR011009">
    <property type="entry name" value="Kinase-like_dom_sf"/>
</dbReference>
<protein>
    <recommendedName>
        <fullName evidence="1">Aminoglycoside phosphotransferase domain-containing protein</fullName>
    </recommendedName>
</protein>
<evidence type="ECO:0000313" key="3">
    <source>
        <dbReference type="Proteomes" id="UP000638648"/>
    </source>
</evidence>
<dbReference type="Gene3D" id="3.90.1200.10">
    <property type="match status" value="1"/>
</dbReference>
<dbReference type="EMBL" id="JADBEM010000001">
    <property type="protein sequence ID" value="MBE1612542.1"/>
    <property type="molecule type" value="Genomic_DNA"/>
</dbReference>
<dbReference type="Proteomes" id="UP000638648">
    <property type="component" value="Unassembled WGS sequence"/>
</dbReference>
<gene>
    <name evidence="2" type="ORF">HEB94_009390</name>
</gene>
<evidence type="ECO:0000313" key="2">
    <source>
        <dbReference type="EMBL" id="MBE1612542.1"/>
    </source>
</evidence>
<accession>A0A927RDL4</accession>
<reference evidence="2" key="1">
    <citation type="submission" date="2020-10" db="EMBL/GenBank/DDBJ databases">
        <title>Sequencing the genomes of 1000 actinobacteria strains.</title>
        <authorList>
            <person name="Klenk H.-P."/>
        </authorList>
    </citation>
    <scope>NUCLEOTIDE SEQUENCE</scope>
    <source>
        <strain evidence="2">DSM 45354</strain>
    </source>
</reference>
<organism evidence="2 3">
    <name type="scientific">Actinopolymorpha pittospori</name>
    <dbReference type="NCBI Taxonomy" id="648752"/>
    <lineage>
        <taxon>Bacteria</taxon>
        <taxon>Bacillati</taxon>
        <taxon>Actinomycetota</taxon>
        <taxon>Actinomycetes</taxon>
        <taxon>Propionibacteriales</taxon>
        <taxon>Actinopolymorphaceae</taxon>
        <taxon>Actinopolymorpha</taxon>
    </lineage>
</organism>